<name>A0A8J5IJF3_9STRA</name>
<evidence type="ECO:0000256" key="1">
    <source>
        <dbReference type="SAM" id="MobiDB-lite"/>
    </source>
</evidence>
<dbReference type="Proteomes" id="UP000709295">
    <property type="component" value="Unassembled WGS sequence"/>
</dbReference>
<dbReference type="EMBL" id="JAENGY010000911">
    <property type="protein sequence ID" value="KAG6954857.1"/>
    <property type="molecule type" value="Genomic_DNA"/>
</dbReference>
<feature type="region of interest" description="Disordered" evidence="1">
    <location>
        <begin position="141"/>
        <end position="166"/>
    </location>
</feature>
<protein>
    <submittedName>
        <fullName evidence="2">Uncharacterized protein</fullName>
    </submittedName>
</protein>
<accession>A0A8J5IJF3</accession>
<evidence type="ECO:0000313" key="3">
    <source>
        <dbReference type="Proteomes" id="UP000709295"/>
    </source>
</evidence>
<reference evidence="2" key="1">
    <citation type="submission" date="2021-01" db="EMBL/GenBank/DDBJ databases">
        <title>Phytophthora aleatoria, a newly-described species from Pinus radiata is distinct from Phytophthora cactorum isolates based on comparative genomics.</title>
        <authorList>
            <person name="Mcdougal R."/>
            <person name="Panda P."/>
            <person name="Williams N."/>
            <person name="Studholme D.J."/>
        </authorList>
    </citation>
    <scope>NUCLEOTIDE SEQUENCE</scope>
    <source>
        <strain evidence="2">NZFS 4037</strain>
    </source>
</reference>
<proteinExistence type="predicted"/>
<comment type="caution">
    <text evidence="2">The sequence shown here is derived from an EMBL/GenBank/DDBJ whole genome shotgun (WGS) entry which is preliminary data.</text>
</comment>
<feature type="compositionally biased region" description="Basic residues" evidence="1">
    <location>
        <begin position="147"/>
        <end position="166"/>
    </location>
</feature>
<sequence length="166" mass="18693">MSEFAVAKCTVVAQMLGSSDVSISSVMEVWLSSTWSETTLADFRESFDTILTSLQGRNKNLKVVSYLKHWALAETISAAKARSEFFLNLERYNVKSLMAPASFRREIDRLDLLQYMLTGEVRVTSNVSNVLEKEHAGIFATQTKSKSGSRSRTGKRKPPSKRLLHR</sequence>
<dbReference type="AlphaFoldDB" id="A0A8J5IJF3"/>
<evidence type="ECO:0000313" key="2">
    <source>
        <dbReference type="EMBL" id="KAG6954857.1"/>
    </source>
</evidence>
<organism evidence="2 3">
    <name type="scientific">Phytophthora aleatoria</name>
    <dbReference type="NCBI Taxonomy" id="2496075"/>
    <lineage>
        <taxon>Eukaryota</taxon>
        <taxon>Sar</taxon>
        <taxon>Stramenopiles</taxon>
        <taxon>Oomycota</taxon>
        <taxon>Peronosporomycetes</taxon>
        <taxon>Peronosporales</taxon>
        <taxon>Peronosporaceae</taxon>
        <taxon>Phytophthora</taxon>
    </lineage>
</organism>
<keyword evidence="3" id="KW-1185">Reference proteome</keyword>
<gene>
    <name evidence="2" type="ORF">JG688_00012148</name>
</gene>